<gene>
    <name evidence="3" type="ORF">FLL46_04135</name>
</gene>
<dbReference type="PROSITE" id="PS50222">
    <property type="entry name" value="EF_HAND_2"/>
    <property type="match status" value="1"/>
</dbReference>
<evidence type="ECO:0000313" key="3">
    <source>
        <dbReference type="EMBL" id="TQV88728.1"/>
    </source>
</evidence>
<dbReference type="EMBL" id="VIKS01000003">
    <property type="protein sequence ID" value="TQV88728.1"/>
    <property type="molecule type" value="Genomic_DNA"/>
</dbReference>
<dbReference type="Proteomes" id="UP000315439">
    <property type="component" value="Unassembled WGS sequence"/>
</dbReference>
<feature type="domain" description="EF-hand" evidence="2">
    <location>
        <begin position="43"/>
        <end position="76"/>
    </location>
</feature>
<name>A0A545UGX4_9GAMM</name>
<organism evidence="3 4">
    <name type="scientific">Aliikangiella coralliicola</name>
    <dbReference type="NCBI Taxonomy" id="2592383"/>
    <lineage>
        <taxon>Bacteria</taxon>
        <taxon>Pseudomonadati</taxon>
        <taxon>Pseudomonadota</taxon>
        <taxon>Gammaproteobacteria</taxon>
        <taxon>Oceanospirillales</taxon>
        <taxon>Pleioneaceae</taxon>
        <taxon>Aliikangiella</taxon>
    </lineage>
</organism>
<comment type="caution">
    <text evidence="3">The sequence shown here is derived from an EMBL/GenBank/DDBJ whole genome shotgun (WGS) entry which is preliminary data.</text>
</comment>
<dbReference type="InterPro" id="IPR018247">
    <property type="entry name" value="EF_Hand_1_Ca_BS"/>
</dbReference>
<dbReference type="SUPFAM" id="SSF47473">
    <property type="entry name" value="EF-hand"/>
    <property type="match status" value="1"/>
</dbReference>
<dbReference type="AlphaFoldDB" id="A0A545UGX4"/>
<dbReference type="PROSITE" id="PS00018">
    <property type="entry name" value="EF_HAND_1"/>
    <property type="match status" value="1"/>
</dbReference>
<accession>A0A545UGX4</accession>
<dbReference type="InterPro" id="IPR011992">
    <property type="entry name" value="EF-hand-dom_pair"/>
</dbReference>
<feature type="signal peptide" evidence="1">
    <location>
        <begin position="1"/>
        <end position="18"/>
    </location>
</feature>
<keyword evidence="1" id="KW-0732">Signal</keyword>
<proteinExistence type="predicted"/>
<feature type="chain" id="PRO_5021942275" evidence="1">
    <location>
        <begin position="19"/>
        <end position="76"/>
    </location>
</feature>
<protein>
    <submittedName>
        <fullName evidence="3">Calmodulin</fullName>
    </submittedName>
</protein>
<dbReference type="Pfam" id="PF13499">
    <property type="entry name" value="EF-hand_7"/>
    <property type="match status" value="1"/>
</dbReference>
<dbReference type="OrthoDB" id="6310942at2"/>
<evidence type="ECO:0000259" key="2">
    <source>
        <dbReference type="PROSITE" id="PS50222"/>
    </source>
</evidence>
<dbReference type="Gene3D" id="1.10.238.10">
    <property type="entry name" value="EF-hand"/>
    <property type="match status" value="1"/>
</dbReference>
<sequence length="76" mass="8404">MKKLLLTTVFFTSFAVVAETSPGELFKSLDKDGNGSLSKTEVAGEVALASKFKEFDRDENGEISTQEFIAYFESKK</sequence>
<dbReference type="RefSeq" id="WP_142892180.1">
    <property type="nucleotide sequence ID" value="NZ_ML660161.1"/>
</dbReference>
<dbReference type="InterPro" id="IPR002048">
    <property type="entry name" value="EF_hand_dom"/>
</dbReference>
<reference evidence="3 4" key="1">
    <citation type="submission" date="2019-07" db="EMBL/GenBank/DDBJ databases">
        <title>Draft genome for Aliikangiella sp. M105.</title>
        <authorList>
            <person name="Wang G."/>
        </authorList>
    </citation>
    <scope>NUCLEOTIDE SEQUENCE [LARGE SCALE GENOMIC DNA]</scope>
    <source>
        <strain evidence="3 4">M105</strain>
    </source>
</reference>
<evidence type="ECO:0000313" key="4">
    <source>
        <dbReference type="Proteomes" id="UP000315439"/>
    </source>
</evidence>
<keyword evidence="4" id="KW-1185">Reference proteome</keyword>
<evidence type="ECO:0000256" key="1">
    <source>
        <dbReference type="SAM" id="SignalP"/>
    </source>
</evidence>
<dbReference type="GO" id="GO:0005509">
    <property type="term" value="F:calcium ion binding"/>
    <property type="evidence" value="ECO:0007669"/>
    <property type="project" value="InterPro"/>
</dbReference>